<name>A0ABQ3TUN1_STRHY</name>
<dbReference type="Proteomes" id="UP001054854">
    <property type="component" value="Unassembled WGS sequence"/>
</dbReference>
<dbReference type="EMBL" id="BNEK01000003">
    <property type="protein sequence ID" value="GHJ27035.1"/>
    <property type="molecule type" value="Genomic_DNA"/>
</dbReference>
<evidence type="ECO:0000313" key="3">
    <source>
        <dbReference type="Proteomes" id="UP001054854"/>
    </source>
</evidence>
<organism evidence="2 3">
    <name type="scientific">Streptomyces hygroscopicus</name>
    <dbReference type="NCBI Taxonomy" id="1912"/>
    <lineage>
        <taxon>Bacteria</taxon>
        <taxon>Bacillati</taxon>
        <taxon>Actinomycetota</taxon>
        <taxon>Actinomycetes</taxon>
        <taxon>Kitasatosporales</taxon>
        <taxon>Streptomycetaceae</taxon>
        <taxon>Streptomyces</taxon>
        <taxon>Streptomyces violaceusniger group</taxon>
    </lineage>
</organism>
<proteinExistence type="predicted"/>
<accession>A0ABQ3TUN1</accession>
<reference evidence="2" key="1">
    <citation type="submission" date="2024-05" db="EMBL/GenBank/DDBJ databases">
        <title>Whole genome shotgun sequence of Streptomyces hygroscopicus NBRC 113678.</title>
        <authorList>
            <person name="Komaki H."/>
            <person name="Tamura T."/>
        </authorList>
    </citation>
    <scope>NUCLEOTIDE SEQUENCE</scope>
    <source>
        <strain evidence="2">N11-34</strain>
    </source>
</reference>
<sequence>MTHRYMPIFAFTLLVVGLSAGVLGLVGDNDELWQAGLFIVLTAVPLTIIRTVRNSQLATAHQLAEADRAGYLRALDHVARGLLDAPAPPTPGSRADDRAEQVTGNVITLRPHHWKQAGRKAQ</sequence>
<keyword evidence="1" id="KW-1133">Transmembrane helix</keyword>
<comment type="caution">
    <text evidence="2">The sequence shown here is derived from an EMBL/GenBank/DDBJ whole genome shotgun (WGS) entry which is preliminary data.</text>
</comment>
<keyword evidence="1" id="KW-0472">Membrane</keyword>
<gene>
    <name evidence="2" type="ORF">TPA0910_14680</name>
</gene>
<keyword evidence="1" id="KW-0812">Transmembrane</keyword>
<evidence type="ECO:0000313" key="2">
    <source>
        <dbReference type="EMBL" id="GHJ27035.1"/>
    </source>
</evidence>
<feature type="transmembrane region" description="Helical" evidence="1">
    <location>
        <begin position="34"/>
        <end position="52"/>
    </location>
</feature>
<keyword evidence="3" id="KW-1185">Reference proteome</keyword>
<evidence type="ECO:0000256" key="1">
    <source>
        <dbReference type="SAM" id="Phobius"/>
    </source>
</evidence>
<protein>
    <submittedName>
        <fullName evidence="2">Uncharacterized protein</fullName>
    </submittedName>
</protein>